<dbReference type="Proteomes" id="UP000018050">
    <property type="component" value="Unassembled WGS sequence"/>
</dbReference>
<proteinExistence type="predicted"/>
<dbReference type="EMBL" id="HG671822">
    <property type="protein sequence ID" value="CDI81797.1"/>
    <property type="molecule type" value="Genomic_DNA"/>
</dbReference>
<dbReference type="VEuPathDB" id="ToxoDB:EAH_00004690"/>
<reference evidence="3" key="2">
    <citation type="submission" date="2013-10" db="EMBL/GenBank/DDBJ databases">
        <authorList>
            <person name="Aslett M."/>
        </authorList>
    </citation>
    <scope>NUCLEOTIDE SEQUENCE</scope>
    <source>
        <strain evidence="3">Houghton</strain>
    </source>
</reference>
<evidence type="ECO:0000256" key="2">
    <source>
        <dbReference type="SAM" id="MobiDB-lite"/>
    </source>
</evidence>
<gene>
    <name evidence="3" type="ORF">EAH_00004690</name>
</gene>
<sequence>MAPAYAKAPSQLLLSSDSSSSGDFPSTPAEAREKPAARGQQSPRRGKLPLAPKNTNESLLYRQGQTPRHPNGSSKKPPPPPPVDALGSLFIPGSPHPKDRSADRELGVRDPLLALDSPQQAVQRIKSAVIMRAMSARSTEARDMKSASVEIEKGHFQPLSRQASKRVALTPRESSFARKPSGLPVRSRQSIVSRRKLEQTESSLAEKWLPSSPRPLGSDDGGKPVARQRNGAGEQDASGRLLKKANSEDAWATLPRREAWSRNNSKDGGPQGRAQPGKAEKRPSASGPPATRKSLVLSKQQPKLPTGRSEADATPWSDEVLERPGTSRPDQKAPKKLASTGSVARFSPRIKSSVEQDLVQDLEGRLVTSNRRISELEAQLAEINRHHGEELERLRLEHQVKLAEEVRKVASEREEAMEKLRKEEKSKREEVQKQALARQSSMKMRCDASVRELKEKVQSLEKQLKTKAQDFERERVGLMKSFEDKRKHDLQAQENEAKTHQKELKNKESELMEQQGRVQALTASMQTLTTSLAQMKELNDISRTATQALEEKAKTQAAFINTLIKREEDLRAQAAKLMPIKEAKRLAFRALLKGRAVEMISRACMPTDASLWNKAWAFQQLVDLIGGIHGSKERRQDAIESRLMQFRKEQMFLMAENERLMAKVAELQQEGINQRQSKVALMEQALIGESSSSPRNAANNSNGGPNSEPAPRWLVVCIQHMVDRRLLWAFLRLQKVTTEAESNTTIDKLQKKFNELRVSAYKEMAARIGIFRLVAFIRCLRLRALFNAFFNLAMNASQLSRDEAVKKAEQTRVCRDPFTKESGAAELPVTGSYAAADNARLDLNVPLAHQPHYYRQLPSVRNPPRGRNMFVPMVDPRPPVQGYLPHPGYSHTPLSLGVPPFVTKGRAPGSSAGVPNAFPSGPYDATQPVDERGAVYRMRGAQQDLRRIMMESVGDKVGARIVGRK</sequence>
<evidence type="ECO:0000256" key="1">
    <source>
        <dbReference type="SAM" id="Coils"/>
    </source>
</evidence>
<feature type="coiled-coil region" evidence="1">
    <location>
        <begin position="359"/>
        <end position="524"/>
    </location>
</feature>
<keyword evidence="4" id="KW-1185">Reference proteome</keyword>
<feature type="region of interest" description="Disordered" evidence="2">
    <location>
        <begin position="153"/>
        <end position="349"/>
    </location>
</feature>
<feature type="compositionally biased region" description="Basic and acidic residues" evidence="2">
    <location>
        <begin position="96"/>
        <end position="108"/>
    </location>
</feature>
<name>U6GQF2_EIMAC</name>
<dbReference type="AlphaFoldDB" id="U6GQF2"/>
<evidence type="ECO:0000313" key="3">
    <source>
        <dbReference type="EMBL" id="CDI81797.1"/>
    </source>
</evidence>
<dbReference type="RefSeq" id="XP_013248613.1">
    <property type="nucleotide sequence ID" value="XM_013393159.1"/>
</dbReference>
<feature type="compositionally biased region" description="Low complexity" evidence="2">
    <location>
        <begin position="10"/>
        <end position="21"/>
    </location>
</feature>
<protein>
    <submittedName>
        <fullName evidence="3">Tola protein., putative</fullName>
    </submittedName>
</protein>
<feature type="compositionally biased region" description="Polar residues" evidence="2">
    <location>
        <begin position="53"/>
        <end position="74"/>
    </location>
</feature>
<keyword evidence="1" id="KW-0175">Coiled coil</keyword>
<organism evidence="3 4">
    <name type="scientific">Eimeria acervulina</name>
    <name type="common">Coccidian parasite</name>
    <dbReference type="NCBI Taxonomy" id="5801"/>
    <lineage>
        <taxon>Eukaryota</taxon>
        <taxon>Sar</taxon>
        <taxon>Alveolata</taxon>
        <taxon>Apicomplexa</taxon>
        <taxon>Conoidasida</taxon>
        <taxon>Coccidia</taxon>
        <taxon>Eucoccidiorida</taxon>
        <taxon>Eimeriorina</taxon>
        <taxon>Eimeriidae</taxon>
        <taxon>Eimeria</taxon>
    </lineage>
</organism>
<feature type="region of interest" description="Disordered" evidence="2">
    <location>
        <begin position="1"/>
        <end position="111"/>
    </location>
</feature>
<accession>U6GQF2</accession>
<reference evidence="3" key="1">
    <citation type="submission" date="2013-10" db="EMBL/GenBank/DDBJ databases">
        <title>Genomic analysis of the causative agents of coccidiosis in chickens.</title>
        <authorList>
            <person name="Reid A.J."/>
            <person name="Blake D."/>
            <person name="Billington K."/>
            <person name="Browne H."/>
            <person name="Dunn M."/>
            <person name="Hung S."/>
            <person name="Kawahara F."/>
            <person name="Miranda-Saavedra D."/>
            <person name="Mourier T."/>
            <person name="Nagra H."/>
            <person name="Otto T.D."/>
            <person name="Rawlings N."/>
            <person name="Sanchez A."/>
            <person name="Sanders M."/>
            <person name="Subramaniam C."/>
            <person name="Tay Y."/>
            <person name="Dear P."/>
            <person name="Doerig C."/>
            <person name="Gruber A."/>
            <person name="Parkinson J."/>
            <person name="Shirley M."/>
            <person name="Wan K.L."/>
            <person name="Berriman M."/>
            <person name="Tomley F."/>
            <person name="Pain A."/>
        </authorList>
    </citation>
    <scope>NUCLEOTIDE SEQUENCE</scope>
    <source>
        <strain evidence="3">Houghton</strain>
    </source>
</reference>
<dbReference type="GeneID" id="25268539"/>
<evidence type="ECO:0000313" key="4">
    <source>
        <dbReference type="Proteomes" id="UP000018050"/>
    </source>
</evidence>
<dbReference type="OMA" id="ISRACMP"/>
<dbReference type="OrthoDB" id="341170at2759"/>